<evidence type="ECO:0000313" key="1">
    <source>
        <dbReference type="EMBL" id="KAL0367355.1"/>
    </source>
</evidence>
<comment type="caution">
    <text evidence="1">The sequence shown here is derived from an EMBL/GenBank/DDBJ whole genome shotgun (WGS) entry which is preliminary data.</text>
</comment>
<dbReference type="EMBL" id="JACGWJ010000015">
    <property type="protein sequence ID" value="KAL0367355.1"/>
    <property type="molecule type" value="Genomic_DNA"/>
</dbReference>
<proteinExistence type="predicted"/>
<accession>A0AAW2QHP3</accession>
<sequence>MANRAANLTASSTVYHGESSSIGMHMRKLEAELGRPPKQIDLFSRCYKKKEDGS</sequence>
<organism evidence="1">
    <name type="scientific">Sesamum radiatum</name>
    <name type="common">Black benniseed</name>
    <dbReference type="NCBI Taxonomy" id="300843"/>
    <lineage>
        <taxon>Eukaryota</taxon>
        <taxon>Viridiplantae</taxon>
        <taxon>Streptophyta</taxon>
        <taxon>Embryophyta</taxon>
        <taxon>Tracheophyta</taxon>
        <taxon>Spermatophyta</taxon>
        <taxon>Magnoliopsida</taxon>
        <taxon>eudicotyledons</taxon>
        <taxon>Gunneridae</taxon>
        <taxon>Pentapetalae</taxon>
        <taxon>asterids</taxon>
        <taxon>lamiids</taxon>
        <taxon>Lamiales</taxon>
        <taxon>Pedaliaceae</taxon>
        <taxon>Sesamum</taxon>
    </lineage>
</organism>
<gene>
    <name evidence="1" type="ORF">Sradi_3625600</name>
</gene>
<dbReference type="AlphaFoldDB" id="A0AAW2QHP3"/>
<name>A0AAW2QHP3_SESRA</name>
<protein>
    <submittedName>
        <fullName evidence="1">Uncharacterized protein</fullName>
    </submittedName>
</protein>
<reference evidence="1" key="1">
    <citation type="submission" date="2020-06" db="EMBL/GenBank/DDBJ databases">
        <authorList>
            <person name="Li T."/>
            <person name="Hu X."/>
            <person name="Zhang T."/>
            <person name="Song X."/>
            <person name="Zhang H."/>
            <person name="Dai N."/>
            <person name="Sheng W."/>
            <person name="Hou X."/>
            <person name="Wei L."/>
        </authorList>
    </citation>
    <scope>NUCLEOTIDE SEQUENCE</scope>
    <source>
        <strain evidence="1">G02</strain>
        <tissue evidence="1">Leaf</tissue>
    </source>
</reference>
<reference evidence="1" key="2">
    <citation type="journal article" date="2024" name="Plant">
        <title>Genomic evolution and insights into agronomic trait innovations of Sesamum species.</title>
        <authorList>
            <person name="Miao H."/>
            <person name="Wang L."/>
            <person name="Qu L."/>
            <person name="Liu H."/>
            <person name="Sun Y."/>
            <person name="Le M."/>
            <person name="Wang Q."/>
            <person name="Wei S."/>
            <person name="Zheng Y."/>
            <person name="Lin W."/>
            <person name="Duan Y."/>
            <person name="Cao H."/>
            <person name="Xiong S."/>
            <person name="Wang X."/>
            <person name="Wei L."/>
            <person name="Li C."/>
            <person name="Ma Q."/>
            <person name="Ju M."/>
            <person name="Zhao R."/>
            <person name="Li G."/>
            <person name="Mu C."/>
            <person name="Tian Q."/>
            <person name="Mei H."/>
            <person name="Zhang T."/>
            <person name="Gao T."/>
            <person name="Zhang H."/>
        </authorList>
    </citation>
    <scope>NUCLEOTIDE SEQUENCE</scope>
    <source>
        <strain evidence="1">G02</strain>
    </source>
</reference>